<dbReference type="PANTHER" id="PTHR33048:SF124">
    <property type="entry name" value="INTEGRAL MEMBRANE PROTEIN"/>
    <property type="match status" value="1"/>
</dbReference>
<comment type="similarity">
    <text evidence="5">Belongs to the SAT4 family.</text>
</comment>
<feature type="transmembrane region" description="Helical" evidence="7">
    <location>
        <begin position="126"/>
        <end position="151"/>
    </location>
</feature>
<evidence type="ECO:0000313" key="9">
    <source>
        <dbReference type="EMBL" id="KAF2440319.1"/>
    </source>
</evidence>
<feature type="transmembrane region" description="Helical" evidence="7">
    <location>
        <begin position="84"/>
        <end position="106"/>
    </location>
</feature>
<comment type="subcellular location">
    <subcellularLocation>
        <location evidence="1">Membrane</location>
        <topology evidence="1">Multi-pass membrane protein</topology>
    </subcellularLocation>
</comment>
<dbReference type="AlphaFoldDB" id="A0A9P4P8D8"/>
<dbReference type="PANTHER" id="PTHR33048">
    <property type="entry name" value="PTH11-LIKE INTEGRAL MEMBRANE PROTEIN (AFU_ORTHOLOGUE AFUA_5G11245)"/>
    <property type="match status" value="1"/>
</dbReference>
<proteinExistence type="inferred from homology"/>
<dbReference type="GO" id="GO:0016020">
    <property type="term" value="C:membrane"/>
    <property type="evidence" value="ECO:0007669"/>
    <property type="project" value="UniProtKB-SubCell"/>
</dbReference>
<name>A0A9P4P8D8_9PLEO</name>
<dbReference type="OrthoDB" id="444631at2759"/>
<dbReference type="EMBL" id="MU001507">
    <property type="protein sequence ID" value="KAF2440319.1"/>
    <property type="molecule type" value="Genomic_DNA"/>
</dbReference>
<evidence type="ECO:0000256" key="5">
    <source>
        <dbReference type="ARBA" id="ARBA00038359"/>
    </source>
</evidence>
<dbReference type="Proteomes" id="UP000799764">
    <property type="component" value="Unassembled WGS sequence"/>
</dbReference>
<dbReference type="InterPro" id="IPR052337">
    <property type="entry name" value="SAT4-like"/>
</dbReference>
<sequence length="422" mass="46892">MFESQDSPSRPLIARQFVDSDTGIIYLADPPNGTQRYTGDARPNLHSQLAATAISVTIVAFLTVALRVFTRIHVTKSGLAMDDYMVLIAMALSFGLLGMNFKHMAVGLGYHSWDIPMTDYMVPFQIYTLAGTMVYSLSLAFSKISILFLYLRLSTVRWFRLLVWILLGIVIAYAIIYNLMSLFGCRPIAASWDLSLATTAKCLDQLTKYMALSVLNIIIDVFELVLPIPIVVPLQMSNRQKASVCLMFATGIFVCAAALKRTLLLKPLMTAPDYTWAAVEQFQWCFVEVNAGVVCASVPALKSFFARYLPGLISSRLRSHDRSKNTDGYNTIEKGNQRPKAKKDVYEMTVVEDDVSSEKTVQPPNVNDDEARLWEGDGVRANASSNLSKPALSHVQTPTLGRDSEGSRIYVTSKTTVEYGDR</sequence>
<evidence type="ECO:0000256" key="6">
    <source>
        <dbReference type="SAM" id="MobiDB-lite"/>
    </source>
</evidence>
<reference evidence="9" key="1">
    <citation type="journal article" date="2020" name="Stud. Mycol.">
        <title>101 Dothideomycetes genomes: a test case for predicting lifestyles and emergence of pathogens.</title>
        <authorList>
            <person name="Haridas S."/>
            <person name="Albert R."/>
            <person name="Binder M."/>
            <person name="Bloem J."/>
            <person name="Labutti K."/>
            <person name="Salamov A."/>
            <person name="Andreopoulos B."/>
            <person name="Baker S."/>
            <person name="Barry K."/>
            <person name="Bills G."/>
            <person name="Bluhm B."/>
            <person name="Cannon C."/>
            <person name="Castanera R."/>
            <person name="Culley D."/>
            <person name="Daum C."/>
            <person name="Ezra D."/>
            <person name="Gonzalez J."/>
            <person name="Henrissat B."/>
            <person name="Kuo A."/>
            <person name="Liang C."/>
            <person name="Lipzen A."/>
            <person name="Lutzoni F."/>
            <person name="Magnuson J."/>
            <person name="Mondo S."/>
            <person name="Nolan M."/>
            <person name="Ohm R."/>
            <person name="Pangilinan J."/>
            <person name="Park H.-J."/>
            <person name="Ramirez L."/>
            <person name="Alfaro M."/>
            <person name="Sun H."/>
            <person name="Tritt A."/>
            <person name="Yoshinaga Y."/>
            <person name="Zwiers L.-H."/>
            <person name="Turgeon B."/>
            <person name="Goodwin S."/>
            <person name="Spatafora J."/>
            <person name="Crous P."/>
            <person name="Grigoriev I."/>
        </authorList>
    </citation>
    <scope>NUCLEOTIDE SEQUENCE</scope>
    <source>
        <strain evidence="9">CBS 690.94</strain>
    </source>
</reference>
<evidence type="ECO:0000313" key="10">
    <source>
        <dbReference type="Proteomes" id="UP000799764"/>
    </source>
</evidence>
<evidence type="ECO:0000256" key="7">
    <source>
        <dbReference type="SAM" id="Phobius"/>
    </source>
</evidence>
<protein>
    <recommendedName>
        <fullName evidence="8">Rhodopsin domain-containing protein</fullName>
    </recommendedName>
</protein>
<evidence type="ECO:0000256" key="1">
    <source>
        <dbReference type="ARBA" id="ARBA00004141"/>
    </source>
</evidence>
<keyword evidence="4 7" id="KW-0472">Membrane</keyword>
<dbReference type="InterPro" id="IPR049326">
    <property type="entry name" value="Rhodopsin_dom_fungi"/>
</dbReference>
<feature type="transmembrane region" description="Helical" evidence="7">
    <location>
        <begin position="209"/>
        <end position="230"/>
    </location>
</feature>
<feature type="region of interest" description="Disordered" evidence="6">
    <location>
        <begin position="381"/>
        <end position="407"/>
    </location>
</feature>
<keyword evidence="10" id="KW-1185">Reference proteome</keyword>
<accession>A0A9P4P8D8</accession>
<evidence type="ECO:0000256" key="2">
    <source>
        <dbReference type="ARBA" id="ARBA00022692"/>
    </source>
</evidence>
<dbReference type="Pfam" id="PF20684">
    <property type="entry name" value="Fung_rhodopsin"/>
    <property type="match status" value="1"/>
</dbReference>
<feature type="compositionally biased region" description="Polar residues" evidence="6">
    <location>
        <begin position="382"/>
        <end position="399"/>
    </location>
</feature>
<feature type="transmembrane region" description="Helical" evidence="7">
    <location>
        <begin position="163"/>
        <end position="189"/>
    </location>
</feature>
<keyword evidence="2 7" id="KW-0812">Transmembrane</keyword>
<evidence type="ECO:0000256" key="3">
    <source>
        <dbReference type="ARBA" id="ARBA00022989"/>
    </source>
</evidence>
<feature type="domain" description="Rhodopsin" evidence="8">
    <location>
        <begin position="66"/>
        <end position="306"/>
    </location>
</feature>
<comment type="caution">
    <text evidence="9">The sequence shown here is derived from an EMBL/GenBank/DDBJ whole genome shotgun (WGS) entry which is preliminary data.</text>
</comment>
<feature type="transmembrane region" description="Helical" evidence="7">
    <location>
        <begin position="49"/>
        <end position="72"/>
    </location>
</feature>
<organism evidence="9 10">
    <name type="scientific">Karstenula rhodostoma CBS 690.94</name>
    <dbReference type="NCBI Taxonomy" id="1392251"/>
    <lineage>
        <taxon>Eukaryota</taxon>
        <taxon>Fungi</taxon>
        <taxon>Dikarya</taxon>
        <taxon>Ascomycota</taxon>
        <taxon>Pezizomycotina</taxon>
        <taxon>Dothideomycetes</taxon>
        <taxon>Pleosporomycetidae</taxon>
        <taxon>Pleosporales</taxon>
        <taxon>Massarineae</taxon>
        <taxon>Didymosphaeriaceae</taxon>
        <taxon>Karstenula</taxon>
    </lineage>
</organism>
<evidence type="ECO:0000256" key="4">
    <source>
        <dbReference type="ARBA" id="ARBA00023136"/>
    </source>
</evidence>
<feature type="transmembrane region" description="Helical" evidence="7">
    <location>
        <begin position="242"/>
        <end position="259"/>
    </location>
</feature>
<gene>
    <name evidence="9" type="ORF">P171DRAFT_524396</name>
</gene>
<keyword evidence="3 7" id="KW-1133">Transmembrane helix</keyword>
<evidence type="ECO:0000259" key="8">
    <source>
        <dbReference type="Pfam" id="PF20684"/>
    </source>
</evidence>